<accession>A0A8S2QAY6</accession>
<gene>
    <name evidence="3" type="ORF">TMI583_LOCUS28724</name>
</gene>
<organism evidence="3 4">
    <name type="scientific">Didymodactylos carnosus</name>
    <dbReference type="NCBI Taxonomy" id="1234261"/>
    <lineage>
        <taxon>Eukaryota</taxon>
        <taxon>Metazoa</taxon>
        <taxon>Spiralia</taxon>
        <taxon>Gnathifera</taxon>
        <taxon>Rotifera</taxon>
        <taxon>Eurotatoria</taxon>
        <taxon>Bdelloidea</taxon>
        <taxon>Philodinida</taxon>
        <taxon>Philodinidae</taxon>
        <taxon>Didymodactylos</taxon>
    </lineage>
</organism>
<evidence type="ECO:0000313" key="4">
    <source>
        <dbReference type="Proteomes" id="UP000682733"/>
    </source>
</evidence>
<comment type="caution">
    <text evidence="3">The sequence shown here is derived from an EMBL/GenBank/DDBJ whole genome shotgun (WGS) entry which is preliminary data.</text>
</comment>
<evidence type="ECO:0000256" key="2">
    <source>
        <dbReference type="SAM" id="MobiDB-lite"/>
    </source>
</evidence>
<dbReference type="AlphaFoldDB" id="A0A8S2QAY6"/>
<dbReference type="EMBL" id="CAJOBA010040363">
    <property type="protein sequence ID" value="CAF4093405.1"/>
    <property type="molecule type" value="Genomic_DNA"/>
</dbReference>
<dbReference type="Proteomes" id="UP000682733">
    <property type="component" value="Unassembled WGS sequence"/>
</dbReference>
<name>A0A8S2QAY6_9BILA</name>
<protein>
    <submittedName>
        <fullName evidence="3">Uncharacterized protein</fullName>
    </submittedName>
</protein>
<feature type="region of interest" description="Disordered" evidence="2">
    <location>
        <begin position="93"/>
        <end position="120"/>
    </location>
</feature>
<proteinExistence type="predicted"/>
<evidence type="ECO:0000313" key="3">
    <source>
        <dbReference type="EMBL" id="CAF4093405.1"/>
    </source>
</evidence>
<sequence length="392" mass="45457">MQNDVMVQGMKRIASEEYLLQAFHPSKIDFSSTPEVNNNDGYRVQQRQRKKFNATTTTSNEKMNKVQPATTVHSYFHNSNSLQNPQKLYRSFCHSSHNQHPTDQSFSYKPSAHHSQQNKTKNAFNSKLNLSFARYSSFTLTSNVLLIFANDTYTFEELHSNEKWPKMLCEKNFEIEVPKRVPTFYSIIIHDVAKQWNIDEIQQSIDESYHSVVYVQRIFDKTCAIQTSQQVVLDKLTQLEMRYEITTNRCSAIEQQSETNVLPQMTVLTGLISSICQKLKQANINVDDEQLALEQLRQLDYLYQHQHQDQQNPIQQGLIELKCLEKPVDCKVWDGFLADLPTLNPQNIDKLETEITVVECYNALKEMTIGRSQGDDDITVEVWRVTFPIIGE</sequence>
<evidence type="ECO:0000256" key="1">
    <source>
        <dbReference type="SAM" id="Coils"/>
    </source>
</evidence>
<feature type="coiled-coil region" evidence="1">
    <location>
        <begin position="236"/>
        <end position="299"/>
    </location>
</feature>
<reference evidence="3" key="1">
    <citation type="submission" date="2021-02" db="EMBL/GenBank/DDBJ databases">
        <authorList>
            <person name="Nowell W R."/>
        </authorList>
    </citation>
    <scope>NUCLEOTIDE SEQUENCE</scope>
</reference>
<keyword evidence="1" id="KW-0175">Coiled coil</keyword>